<comment type="similarity">
    <text evidence="1">Belongs to the ROK (NagC/XylR) family.</text>
</comment>
<evidence type="ECO:0000313" key="2">
    <source>
        <dbReference type="EMBL" id="PWW02387.1"/>
    </source>
</evidence>
<dbReference type="EMBL" id="QGTQ01000009">
    <property type="protein sequence ID" value="PWW02387.1"/>
    <property type="molecule type" value="Genomic_DNA"/>
</dbReference>
<dbReference type="InterPro" id="IPR049874">
    <property type="entry name" value="ROK_cs"/>
</dbReference>
<gene>
    <name evidence="2" type="ORF">DFQ01_10912</name>
</gene>
<dbReference type="Gene3D" id="3.30.420.40">
    <property type="match status" value="2"/>
</dbReference>
<keyword evidence="2" id="KW-0418">Kinase</keyword>
<keyword evidence="3" id="KW-1185">Reference proteome</keyword>
<accession>A0A2V2YSU9</accession>
<comment type="caution">
    <text evidence="2">The sequence shown here is derived from an EMBL/GenBank/DDBJ whole genome shotgun (WGS) entry which is preliminary data.</text>
</comment>
<dbReference type="Pfam" id="PF00480">
    <property type="entry name" value="ROK"/>
    <property type="match status" value="1"/>
</dbReference>
<sequence>MHIRAKNELDAFIGIDLGGTKISAVLLDRGGHIVRRNERPTYAERGVDAVIRQITDGIDSLFSGNGPSFHPSIMGIGVATAGVLDSANGIVKFAANLRWKEVALGPFLSARYRCPVRLYNDANAAAFGEWQMGAGIGTDNCLYVTVSTGIGCGIISGGRLITGVEDSAGELGHISIDSNGPRCSCGNYGCLERYCSGTAIARIASEQVRLMKVDAALISKLAGNDPEAVTALTVAKAAELQDPLALRLLREAGTALGIGIVSVIHLLNPEVVIIGGGAANIGEPLLEPMRAVVRERGISSMTANVKMVWSALGKDAGMIGAAALIMGE</sequence>
<evidence type="ECO:0000313" key="3">
    <source>
        <dbReference type="Proteomes" id="UP000246635"/>
    </source>
</evidence>
<dbReference type="InterPro" id="IPR043129">
    <property type="entry name" value="ATPase_NBD"/>
</dbReference>
<keyword evidence="2" id="KW-0808">Transferase</keyword>
<proteinExistence type="inferred from homology"/>
<protein>
    <submittedName>
        <fullName evidence="2">Glucokinase</fullName>
    </submittedName>
</protein>
<dbReference type="Proteomes" id="UP000246635">
    <property type="component" value="Unassembled WGS sequence"/>
</dbReference>
<dbReference type="AlphaFoldDB" id="A0A2V2YSU9"/>
<name>A0A2V2YSU9_9BACL</name>
<reference evidence="2 3" key="1">
    <citation type="submission" date="2018-05" db="EMBL/GenBank/DDBJ databases">
        <title>Genomic Encyclopedia of Type Strains, Phase III (KMG-III): the genomes of soil and plant-associated and newly described type strains.</title>
        <authorList>
            <person name="Whitman W."/>
        </authorList>
    </citation>
    <scope>NUCLEOTIDE SEQUENCE [LARGE SCALE GENOMIC DNA]</scope>
    <source>
        <strain evidence="2 3">CECT 5696</strain>
    </source>
</reference>
<dbReference type="PROSITE" id="PS01125">
    <property type="entry name" value="ROK"/>
    <property type="match status" value="1"/>
</dbReference>
<dbReference type="GO" id="GO:0016301">
    <property type="term" value="F:kinase activity"/>
    <property type="evidence" value="ECO:0007669"/>
    <property type="project" value="UniProtKB-KW"/>
</dbReference>
<evidence type="ECO:0000256" key="1">
    <source>
        <dbReference type="ARBA" id="ARBA00006479"/>
    </source>
</evidence>
<organism evidence="2 3">
    <name type="scientific">Paenibacillus cellulosilyticus</name>
    <dbReference type="NCBI Taxonomy" id="375489"/>
    <lineage>
        <taxon>Bacteria</taxon>
        <taxon>Bacillati</taxon>
        <taxon>Bacillota</taxon>
        <taxon>Bacilli</taxon>
        <taxon>Bacillales</taxon>
        <taxon>Paenibacillaceae</taxon>
        <taxon>Paenibacillus</taxon>
    </lineage>
</organism>
<dbReference type="PANTHER" id="PTHR18964">
    <property type="entry name" value="ROK (REPRESSOR, ORF, KINASE) FAMILY"/>
    <property type="match status" value="1"/>
</dbReference>
<dbReference type="PANTHER" id="PTHR18964:SF149">
    <property type="entry name" value="BIFUNCTIONAL UDP-N-ACETYLGLUCOSAMINE 2-EPIMERASE_N-ACETYLMANNOSAMINE KINASE"/>
    <property type="match status" value="1"/>
</dbReference>
<dbReference type="InterPro" id="IPR000600">
    <property type="entry name" value="ROK"/>
</dbReference>
<dbReference type="SUPFAM" id="SSF53067">
    <property type="entry name" value="Actin-like ATPase domain"/>
    <property type="match status" value="1"/>
</dbReference>